<dbReference type="Gene3D" id="3.80.10.10">
    <property type="entry name" value="Ribonuclease Inhibitor"/>
    <property type="match status" value="1"/>
</dbReference>
<dbReference type="RefSeq" id="WP_002687053.1">
    <property type="nucleotide sequence ID" value="NZ_CM001794.1"/>
</dbReference>
<name>M2CKL2_TREDN</name>
<evidence type="ECO:0000256" key="2">
    <source>
        <dbReference type="ARBA" id="ARBA00022737"/>
    </source>
</evidence>
<reference evidence="3" key="1">
    <citation type="submission" date="2012-01" db="EMBL/GenBank/DDBJ databases">
        <title>The Genome Sequence of Treponema denticola H1-T.</title>
        <authorList>
            <consortium name="The Broad Institute Genome Sequencing Platform"/>
            <person name="Earl A."/>
            <person name="Ward D."/>
            <person name="Feldgarden M."/>
            <person name="Gevers D."/>
            <person name="Blanton J.M."/>
            <person name="Fenno C.J."/>
            <person name="Baranova O.V."/>
            <person name="Mathney J."/>
            <person name="Dewhirst F.E."/>
            <person name="Izard J."/>
            <person name="Young S.K."/>
            <person name="Zeng Q."/>
            <person name="Gargeya S."/>
            <person name="Fitzgerald M."/>
            <person name="Haas B."/>
            <person name="Abouelleil A."/>
            <person name="Alvarado L."/>
            <person name="Arachchi H.M."/>
            <person name="Berlin A."/>
            <person name="Chapman S.B."/>
            <person name="Gearin G."/>
            <person name="Goldberg J."/>
            <person name="Griggs A."/>
            <person name="Gujja S."/>
            <person name="Hansen M."/>
            <person name="Heiman D."/>
            <person name="Howarth C."/>
            <person name="Larimer J."/>
            <person name="Lui A."/>
            <person name="MacDonald P.J.P."/>
            <person name="McCowen C."/>
            <person name="Montmayeur A."/>
            <person name="Murphy C."/>
            <person name="Neiman D."/>
            <person name="Pearson M."/>
            <person name="Priest M."/>
            <person name="Roberts A."/>
            <person name="Saif S."/>
            <person name="Shea T."/>
            <person name="Sisk P."/>
            <person name="Stolte C."/>
            <person name="Sykes S."/>
            <person name="Wortman J."/>
            <person name="Nusbaum C."/>
            <person name="Birren B."/>
        </authorList>
    </citation>
    <scope>NUCLEOTIDE SEQUENCE [LARGE SCALE GENOMIC DNA]</scope>
    <source>
        <strain evidence="3">H1-T</strain>
    </source>
</reference>
<dbReference type="InterPro" id="IPR025875">
    <property type="entry name" value="Leu-rich_rpt_4"/>
</dbReference>
<gene>
    <name evidence="3" type="ORF">HMPREF9725_00269</name>
</gene>
<dbReference type="SUPFAM" id="SSF52058">
    <property type="entry name" value="L domain-like"/>
    <property type="match status" value="1"/>
</dbReference>
<evidence type="ECO:0000313" key="3">
    <source>
        <dbReference type="EMBL" id="EMB34123.1"/>
    </source>
</evidence>
<evidence type="ECO:0000256" key="1">
    <source>
        <dbReference type="ARBA" id="ARBA00022614"/>
    </source>
</evidence>
<feature type="non-terminal residue" evidence="3">
    <location>
        <position position="1"/>
    </location>
</feature>
<accession>M2CKL2</accession>
<dbReference type="Proteomes" id="UP000011708">
    <property type="component" value="Chromosome"/>
</dbReference>
<dbReference type="AlphaFoldDB" id="M2CKL2"/>
<dbReference type="PATRIC" id="fig|999431.4.peg.277"/>
<dbReference type="PANTHER" id="PTHR47566:SF1">
    <property type="entry name" value="PROTEIN NUD1"/>
    <property type="match status" value="1"/>
</dbReference>
<dbReference type="InterPro" id="IPR032675">
    <property type="entry name" value="LRR_dom_sf"/>
</dbReference>
<dbReference type="Pfam" id="PF12799">
    <property type="entry name" value="LRR_4"/>
    <property type="match status" value="1"/>
</dbReference>
<dbReference type="EMBL" id="AGDW01000003">
    <property type="protein sequence ID" value="EMB34123.1"/>
    <property type="molecule type" value="Genomic_DNA"/>
</dbReference>
<sequence length="255" mass="28343">VEAMTEDGSDIAVEGCEETTLKSNAWTELHARGTTVILKGKITELDVSGTYENKQTLTALNVQGLTSLQKLYCYHNQLTELNVQGLTSLIRLECYYNQLTELNVQGLTSLKVLECYSNQLTELNVQGLTALQKLYCSENQLTALNVQGLTALQELYCSYNQLTELNVQGRASLKELDCYRNKLNAQAMTELLNALPARTAGDDAEATLYTEKTGVTEGNCKDYTQPAELKAAFEDAKSRKWQLMKVDASGNWEDI</sequence>
<keyword evidence="2" id="KW-0677">Repeat</keyword>
<proteinExistence type="predicted"/>
<protein>
    <submittedName>
        <fullName evidence="3">Uncharacterized protein</fullName>
    </submittedName>
</protein>
<comment type="caution">
    <text evidence="3">The sequence shown here is derived from an EMBL/GenBank/DDBJ whole genome shotgun (WGS) entry which is preliminary data.</text>
</comment>
<dbReference type="InterPro" id="IPR052574">
    <property type="entry name" value="CDIRP"/>
</dbReference>
<dbReference type="PANTHER" id="PTHR47566">
    <property type="match status" value="1"/>
</dbReference>
<dbReference type="GO" id="GO:0035591">
    <property type="term" value="F:signaling adaptor activity"/>
    <property type="evidence" value="ECO:0007669"/>
    <property type="project" value="TreeGrafter"/>
</dbReference>
<dbReference type="HOGENOM" id="CLU_1087863_0_0_12"/>
<keyword evidence="1" id="KW-0433">Leucine-rich repeat</keyword>
<organism evidence="3">
    <name type="scientific">Treponema denticola H1-T</name>
    <dbReference type="NCBI Taxonomy" id="999431"/>
    <lineage>
        <taxon>Bacteria</taxon>
        <taxon>Pseudomonadati</taxon>
        <taxon>Spirochaetota</taxon>
        <taxon>Spirochaetia</taxon>
        <taxon>Spirochaetales</taxon>
        <taxon>Treponemataceae</taxon>
        <taxon>Treponema</taxon>
    </lineage>
</organism>